<keyword evidence="1" id="KW-0472">Membrane</keyword>
<evidence type="ECO:0000259" key="2">
    <source>
        <dbReference type="Pfam" id="PF13472"/>
    </source>
</evidence>
<evidence type="ECO:0000313" key="4">
    <source>
        <dbReference type="Proteomes" id="UP000050929"/>
    </source>
</evidence>
<dbReference type="AlphaFoldDB" id="A0A0R1JEB6"/>
<sequence>MKDGLYMKKRNIWILVIIIVVLIGGGVGYYYFNNQNSSKTTQVIKKSKPKKIKKKVNPNKSQINIVAVGDSLTQGVGDSKKVGGGYVTRLKQDIAKKYKVKTNAYNYGVSGDTSTQIISRIKSDRKMHQDLPKADVITVTVGGNDFMHLLQKKGIDLTETDITNEEKQFDVRLKNLLDDLRYYNSDAPIYLIGIYNPFSIYLSNVKNAKTAFINWNKASAQVASEEKLTYFVDINNLYQTKKVDKEAKKTGTNPYLYNKDHFHPNGTGYDMMTAKVFEEVSKTTKDWLIK</sequence>
<dbReference type="PANTHER" id="PTHR30383:SF27">
    <property type="entry name" value="SPORE GERMINATION LIPASE LIPC"/>
    <property type="match status" value="1"/>
</dbReference>
<proteinExistence type="predicted"/>
<dbReference type="InterPro" id="IPR051532">
    <property type="entry name" value="Ester_Hydrolysis_Enzymes"/>
</dbReference>
<keyword evidence="1" id="KW-0812">Transmembrane</keyword>
<feature type="domain" description="SGNH hydrolase-type esterase" evidence="2">
    <location>
        <begin position="67"/>
        <end position="270"/>
    </location>
</feature>
<dbReference type="InterPro" id="IPR036514">
    <property type="entry name" value="SGNH_hydro_sf"/>
</dbReference>
<protein>
    <submittedName>
        <fullName evidence="3">Lysophospholipase l1-like esterase</fullName>
    </submittedName>
</protein>
<dbReference type="STRING" id="1423811.FC72_GL000981"/>
<dbReference type="InterPro" id="IPR013830">
    <property type="entry name" value="SGNH_hydro"/>
</dbReference>
<evidence type="ECO:0000256" key="1">
    <source>
        <dbReference type="SAM" id="Phobius"/>
    </source>
</evidence>
<comment type="caution">
    <text evidence="3">The sequence shown here is derived from an EMBL/GenBank/DDBJ whole genome shotgun (WGS) entry which is preliminary data.</text>
</comment>
<keyword evidence="4" id="KW-1185">Reference proteome</keyword>
<evidence type="ECO:0000313" key="3">
    <source>
        <dbReference type="EMBL" id="KRK65511.1"/>
    </source>
</evidence>
<dbReference type="EMBL" id="AZDG01000002">
    <property type="protein sequence ID" value="KRK65511.1"/>
    <property type="molecule type" value="Genomic_DNA"/>
</dbReference>
<feature type="transmembrane region" description="Helical" evidence="1">
    <location>
        <begin position="12"/>
        <end position="32"/>
    </location>
</feature>
<dbReference type="SUPFAM" id="SSF52266">
    <property type="entry name" value="SGNH hydrolase"/>
    <property type="match status" value="1"/>
</dbReference>
<accession>A0A0R1JEB6</accession>
<dbReference type="PANTHER" id="PTHR30383">
    <property type="entry name" value="THIOESTERASE 1/PROTEASE 1/LYSOPHOSPHOLIPASE L1"/>
    <property type="match status" value="1"/>
</dbReference>
<organism evidence="3 4">
    <name type="scientific">Companilactobacillus tucceti DSM 20183</name>
    <dbReference type="NCBI Taxonomy" id="1423811"/>
    <lineage>
        <taxon>Bacteria</taxon>
        <taxon>Bacillati</taxon>
        <taxon>Bacillota</taxon>
        <taxon>Bacilli</taxon>
        <taxon>Lactobacillales</taxon>
        <taxon>Lactobacillaceae</taxon>
        <taxon>Companilactobacillus</taxon>
    </lineage>
</organism>
<keyword evidence="1" id="KW-1133">Transmembrane helix</keyword>
<dbReference type="Gene3D" id="3.40.50.1110">
    <property type="entry name" value="SGNH hydrolase"/>
    <property type="match status" value="1"/>
</dbReference>
<dbReference type="Proteomes" id="UP000050929">
    <property type="component" value="Unassembled WGS sequence"/>
</dbReference>
<dbReference type="Pfam" id="PF13472">
    <property type="entry name" value="Lipase_GDSL_2"/>
    <property type="match status" value="1"/>
</dbReference>
<dbReference type="PATRIC" id="fig|1423811.3.peg.993"/>
<name>A0A0R1JEB6_9LACO</name>
<gene>
    <name evidence="3" type="ORF">FC72_GL000981</name>
</gene>
<reference evidence="3 4" key="1">
    <citation type="journal article" date="2015" name="Genome Announc.">
        <title>Expanding the biotechnology potential of lactobacilli through comparative genomics of 213 strains and associated genera.</title>
        <authorList>
            <person name="Sun Z."/>
            <person name="Harris H.M."/>
            <person name="McCann A."/>
            <person name="Guo C."/>
            <person name="Argimon S."/>
            <person name="Zhang W."/>
            <person name="Yang X."/>
            <person name="Jeffery I.B."/>
            <person name="Cooney J.C."/>
            <person name="Kagawa T.F."/>
            <person name="Liu W."/>
            <person name="Song Y."/>
            <person name="Salvetti E."/>
            <person name="Wrobel A."/>
            <person name="Rasinkangas P."/>
            <person name="Parkhill J."/>
            <person name="Rea M.C."/>
            <person name="O'Sullivan O."/>
            <person name="Ritari J."/>
            <person name="Douillard F.P."/>
            <person name="Paul Ross R."/>
            <person name="Yang R."/>
            <person name="Briner A.E."/>
            <person name="Felis G.E."/>
            <person name="de Vos W.M."/>
            <person name="Barrangou R."/>
            <person name="Klaenhammer T.R."/>
            <person name="Caufield P.W."/>
            <person name="Cui Y."/>
            <person name="Zhang H."/>
            <person name="O'Toole P.W."/>
        </authorList>
    </citation>
    <scope>NUCLEOTIDE SEQUENCE [LARGE SCALE GENOMIC DNA]</scope>
    <source>
        <strain evidence="3 4">DSM 20183</strain>
    </source>
</reference>
<dbReference type="GO" id="GO:0004622">
    <property type="term" value="F:phosphatidylcholine lysophospholipase activity"/>
    <property type="evidence" value="ECO:0007669"/>
    <property type="project" value="TreeGrafter"/>
</dbReference>